<dbReference type="InterPro" id="IPR043857">
    <property type="entry name" value="DUF5819"/>
</dbReference>
<dbReference type="Pfam" id="PF19136">
    <property type="entry name" value="DUF5819"/>
    <property type="match status" value="1"/>
</dbReference>
<keyword evidence="3" id="KW-1185">Reference proteome</keyword>
<gene>
    <name evidence="2" type="ORF">C8P63_108107</name>
</gene>
<reference evidence="2 3" key="1">
    <citation type="submission" date="2018-04" db="EMBL/GenBank/DDBJ databases">
        <title>Genomic Encyclopedia of Archaeal and Bacterial Type Strains, Phase II (KMG-II): from individual species to whole genera.</title>
        <authorList>
            <person name="Goeker M."/>
        </authorList>
    </citation>
    <scope>NUCLEOTIDE SEQUENCE [LARGE SCALE GENOMIC DNA]</scope>
    <source>
        <strain evidence="2 3">DSM 45787</strain>
    </source>
</reference>
<dbReference type="EMBL" id="QBKR01000008">
    <property type="protein sequence ID" value="PTX60797.1"/>
    <property type="molecule type" value="Genomic_DNA"/>
</dbReference>
<dbReference type="RefSeq" id="WP_108022785.1">
    <property type="nucleotide sequence ID" value="NZ_QBKR01000008.1"/>
</dbReference>
<comment type="caution">
    <text evidence="2">The sequence shown here is derived from an EMBL/GenBank/DDBJ whole genome shotgun (WGS) entry which is preliminary data.</text>
</comment>
<organism evidence="2 3">
    <name type="scientific">Melghirimyces profundicolus</name>
    <dbReference type="NCBI Taxonomy" id="1242148"/>
    <lineage>
        <taxon>Bacteria</taxon>
        <taxon>Bacillati</taxon>
        <taxon>Bacillota</taxon>
        <taxon>Bacilli</taxon>
        <taxon>Bacillales</taxon>
        <taxon>Thermoactinomycetaceae</taxon>
        <taxon>Melghirimyces</taxon>
    </lineage>
</organism>
<dbReference type="Proteomes" id="UP000244240">
    <property type="component" value="Unassembled WGS sequence"/>
</dbReference>
<evidence type="ECO:0000313" key="2">
    <source>
        <dbReference type="EMBL" id="PTX60797.1"/>
    </source>
</evidence>
<feature type="transmembrane region" description="Helical" evidence="1">
    <location>
        <begin position="12"/>
        <end position="31"/>
    </location>
</feature>
<protein>
    <submittedName>
        <fullName evidence="2">Uncharacterized protein</fullName>
    </submittedName>
</protein>
<keyword evidence="1" id="KW-0812">Transmembrane</keyword>
<sequence length="204" mass="23817">MKRTRFSAPLAWAALLAGILMVHFFLTFLYLTPNNPVKNRHWDSLHAYMDPLFAQNWKLFAPNPVSQHREVWAKARIRDPVTGEIRETGWKNVTRPMVRERQNHRISSEGRVLRFLISGSRDFKSEDPEEKEKGSWMLQRATSTYLGEVLPGETIQQIKFRVVTDTFPRFDERHKADGSTLHFAESDWLGYRPVPSGPAKEWPR</sequence>
<evidence type="ECO:0000256" key="1">
    <source>
        <dbReference type="SAM" id="Phobius"/>
    </source>
</evidence>
<accession>A0A2T6BXU8</accession>
<keyword evidence="1" id="KW-0472">Membrane</keyword>
<dbReference type="AlphaFoldDB" id="A0A2T6BXU8"/>
<dbReference type="OrthoDB" id="9342777at2"/>
<keyword evidence="1" id="KW-1133">Transmembrane helix</keyword>
<proteinExistence type="predicted"/>
<evidence type="ECO:0000313" key="3">
    <source>
        <dbReference type="Proteomes" id="UP000244240"/>
    </source>
</evidence>
<name>A0A2T6BXU8_9BACL</name>